<comment type="cofactor">
    <cofactor evidence="2 8">
        <name>pyridoxal 5'-phosphate</name>
        <dbReference type="ChEBI" id="CHEBI:597326"/>
    </cofactor>
</comment>
<dbReference type="EC" id="5.4.3.8" evidence="8"/>
<dbReference type="InterPro" id="IPR005814">
    <property type="entry name" value="Aminotrans_3"/>
</dbReference>
<evidence type="ECO:0000313" key="9">
    <source>
        <dbReference type="EMBL" id="ORC15168.1"/>
    </source>
</evidence>
<dbReference type="InterPro" id="IPR015421">
    <property type="entry name" value="PyrdxlP-dep_Trfase_major"/>
</dbReference>
<dbReference type="CDD" id="cd00610">
    <property type="entry name" value="OAT_like"/>
    <property type="match status" value="1"/>
</dbReference>
<keyword evidence="8" id="KW-0963">Cytoplasm</keyword>
<evidence type="ECO:0000256" key="8">
    <source>
        <dbReference type="HAMAP-Rule" id="MF_00375"/>
    </source>
</evidence>
<comment type="similarity">
    <text evidence="4 8">Belongs to the class-III pyridoxal-phosphate-dependent aminotransferase family. HemL subfamily.</text>
</comment>
<dbReference type="HAMAP" id="MF_00375">
    <property type="entry name" value="HemL_aminotrans_3"/>
    <property type="match status" value="1"/>
</dbReference>
<dbReference type="AlphaFoldDB" id="A0A1Y1RMJ4"/>
<dbReference type="PANTHER" id="PTHR43713">
    <property type="entry name" value="GLUTAMATE-1-SEMIALDEHYDE 2,1-AMINOMUTASE"/>
    <property type="match status" value="1"/>
</dbReference>
<name>A0A1Y1RMJ4_9MICC</name>
<dbReference type="Pfam" id="PF00202">
    <property type="entry name" value="Aminotran_3"/>
    <property type="match status" value="1"/>
</dbReference>
<dbReference type="InterPro" id="IPR015424">
    <property type="entry name" value="PyrdxlP-dep_Trfase"/>
</dbReference>
<keyword evidence="10" id="KW-1185">Reference proteome</keyword>
<evidence type="ECO:0000256" key="1">
    <source>
        <dbReference type="ARBA" id="ARBA00001579"/>
    </source>
</evidence>
<evidence type="ECO:0000256" key="6">
    <source>
        <dbReference type="ARBA" id="ARBA00023235"/>
    </source>
</evidence>
<comment type="catalytic activity">
    <reaction evidence="1 8">
        <text>(S)-4-amino-5-oxopentanoate = 5-aminolevulinate</text>
        <dbReference type="Rhea" id="RHEA:14265"/>
        <dbReference type="ChEBI" id="CHEBI:57501"/>
        <dbReference type="ChEBI" id="CHEBI:356416"/>
        <dbReference type="EC" id="5.4.3.8"/>
    </reaction>
</comment>
<feature type="modified residue" description="N6-(pyridoxal phosphate)lysine" evidence="8">
    <location>
        <position position="285"/>
    </location>
</feature>
<sequence>MPPTPRKVYPLTVSQDLFARSVRVIPGGVNSPVRAFNSVGGTPAFMVEASGPYLTDADGHNYVDLVCSWGPALLGHKHPGVIEAVHAAVEHGLSFGASTAAETELAELVVDRINAVAPGTIDQIRMVSTGTEATMTAIRLARGYTGRDKVIKFAGCYHGHVDALLSEAGSGVATLALPGSAGVTAATAAETIVLPYNDEDAVRAAFAANPGEIAAIITEAAPCNMGVVTPAEGFNAFLREITREQGALMIFDEVLTGFRVSSAGYWGYSAPAEGNWAPDIFTFGKVIGGGMPMAALGGKREVMEYLAPTGPVYQAGTLSGNPIAMAAGLATLKAADASVYETIDARSAQLQAALVEAFKAAGVNHSIQTAGNLFSVAFGTAEMGVRNYEDVKASETYRYKAFFHSMLKSGIYLPPSAFEAWFLSAAHDDAAMDRIISALPEAARAAAEATA</sequence>
<comment type="caution">
    <text evidence="9">The sequence shown here is derived from an EMBL/GenBank/DDBJ whole genome shotgun (WGS) entry which is preliminary data.</text>
</comment>
<dbReference type="GO" id="GO:0008483">
    <property type="term" value="F:transaminase activity"/>
    <property type="evidence" value="ECO:0007669"/>
    <property type="project" value="InterPro"/>
</dbReference>
<protein>
    <recommendedName>
        <fullName evidence="8">Glutamate-1-semialdehyde 2,1-aminomutase</fullName>
        <shortName evidence="8">GSA</shortName>
        <ecNumber evidence="8">5.4.3.8</ecNumber>
    </recommendedName>
    <alternativeName>
        <fullName evidence="8">Glutamate-1-semialdehyde aminotransferase</fullName>
        <shortName evidence="8">GSA-AT</shortName>
    </alternativeName>
</protein>
<accession>A0A1Y1RMJ4</accession>
<reference evidence="9 10" key="1">
    <citation type="submission" date="2016-05" db="EMBL/GenBank/DDBJ databases">
        <title>Draft genome sequence of a porcine commensal Rothia nasimurium.</title>
        <authorList>
            <person name="Gaiser R.A."/>
            <person name="Van Baarlen P."/>
            <person name="Wells J.M."/>
        </authorList>
    </citation>
    <scope>NUCLEOTIDE SEQUENCE [LARGE SCALE GENOMIC DNA]</scope>
    <source>
        <strain evidence="9 10">PT-32</strain>
    </source>
</reference>
<keyword evidence="5 8" id="KW-0663">Pyridoxal phosphate</keyword>
<dbReference type="UniPathway" id="UPA00251">
    <property type="reaction ID" value="UER00317"/>
</dbReference>
<evidence type="ECO:0000256" key="7">
    <source>
        <dbReference type="ARBA" id="ARBA00023244"/>
    </source>
</evidence>
<dbReference type="PANTHER" id="PTHR43713:SF3">
    <property type="entry name" value="GLUTAMATE-1-SEMIALDEHYDE 2,1-AMINOMUTASE 1, CHLOROPLASTIC-RELATED"/>
    <property type="match status" value="1"/>
</dbReference>
<evidence type="ECO:0000313" key="10">
    <source>
        <dbReference type="Proteomes" id="UP000192359"/>
    </source>
</evidence>
<comment type="subcellular location">
    <subcellularLocation>
        <location evidence="8">Cytoplasm</location>
    </subcellularLocation>
</comment>
<gene>
    <name evidence="8" type="primary">hemL</name>
    <name evidence="9" type="ORF">A7979_08175</name>
</gene>
<keyword evidence="7 8" id="KW-0627">Porphyrin biosynthesis</keyword>
<evidence type="ECO:0000256" key="3">
    <source>
        <dbReference type="ARBA" id="ARBA00004819"/>
    </source>
</evidence>
<organism evidence="9 10">
    <name type="scientific">Rothia nasimurium</name>
    <dbReference type="NCBI Taxonomy" id="85336"/>
    <lineage>
        <taxon>Bacteria</taxon>
        <taxon>Bacillati</taxon>
        <taxon>Actinomycetota</taxon>
        <taxon>Actinomycetes</taxon>
        <taxon>Micrococcales</taxon>
        <taxon>Micrococcaceae</taxon>
        <taxon>Rothia</taxon>
    </lineage>
</organism>
<proteinExistence type="inferred from homology"/>
<dbReference type="GO" id="GO:0042286">
    <property type="term" value="F:glutamate-1-semialdehyde 2,1-aminomutase activity"/>
    <property type="evidence" value="ECO:0007669"/>
    <property type="project" value="UniProtKB-UniRule"/>
</dbReference>
<dbReference type="NCBIfam" id="TIGR00713">
    <property type="entry name" value="hemL"/>
    <property type="match status" value="1"/>
</dbReference>
<dbReference type="Gene3D" id="3.40.640.10">
    <property type="entry name" value="Type I PLP-dependent aspartate aminotransferase-like (Major domain)"/>
    <property type="match status" value="1"/>
</dbReference>
<comment type="subunit">
    <text evidence="8">Homodimer.</text>
</comment>
<dbReference type="EMBL" id="LXWF01000045">
    <property type="protein sequence ID" value="ORC15168.1"/>
    <property type="molecule type" value="Genomic_DNA"/>
</dbReference>
<evidence type="ECO:0000256" key="4">
    <source>
        <dbReference type="ARBA" id="ARBA00008981"/>
    </source>
</evidence>
<dbReference type="Proteomes" id="UP000192359">
    <property type="component" value="Unassembled WGS sequence"/>
</dbReference>
<comment type="pathway">
    <text evidence="3">Porphyrin-containing compound metabolism; protoporphyrin-IX biosynthesis; 5-aminolevulinate from L-glutamyl-tRNA(Glu): step 2/2.</text>
</comment>
<evidence type="ECO:0000256" key="2">
    <source>
        <dbReference type="ARBA" id="ARBA00001933"/>
    </source>
</evidence>
<keyword evidence="6 8" id="KW-0413">Isomerase</keyword>
<dbReference type="GO" id="GO:0030170">
    <property type="term" value="F:pyridoxal phosphate binding"/>
    <property type="evidence" value="ECO:0007669"/>
    <property type="project" value="InterPro"/>
</dbReference>
<dbReference type="InterPro" id="IPR004639">
    <property type="entry name" value="4pyrrol_synth_GluAld_NH2Trfase"/>
</dbReference>
<dbReference type="InterPro" id="IPR015422">
    <property type="entry name" value="PyrdxlP-dep_Trfase_small"/>
</dbReference>
<dbReference type="SUPFAM" id="SSF53383">
    <property type="entry name" value="PLP-dependent transferases"/>
    <property type="match status" value="1"/>
</dbReference>
<dbReference type="FunFam" id="3.40.640.10:FF:000021">
    <property type="entry name" value="Glutamate-1-semialdehyde 2,1-aminomutase"/>
    <property type="match status" value="1"/>
</dbReference>
<evidence type="ECO:0000256" key="5">
    <source>
        <dbReference type="ARBA" id="ARBA00022898"/>
    </source>
</evidence>
<dbReference type="Gene3D" id="3.90.1150.10">
    <property type="entry name" value="Aspartate Aminotransferase, domain 1"/>
    <property type="match status" value="1"/>
</dbReference>
<dbReference type="GO" id="GO:0005737">
    <property type="term" value="C:cytoplasm"/>
    <property type="evidence" value="ECO:0007669"/>
    <property type="project" value="UniProtKB-SubCell"/>
</dbReference>
<dbReference type="GO" id="GO:0006782">
    <property type="term" value="P:protoporphyrinogen IX biosynthetic process"/>
    <property type="evidence" value="ECO:0007669"/>
    <property type="project" value="UniProtKB-UniRule"/>
</dbReference>
<dbReference type="NCBIfam" id="NF000818">
    <property type="entry name" value="PRK00062.1"/>
    <property type="match status" value="1"/>
</dbReference>